<organism evidence="2 3">
    <name type="scientific">Platanthera zijinensis</name>
    <dbReference type="NCBI Taxonomy" id="2320716"/>
    <lineage>
        <taxon>Eukaryota</taxon>
        <taxon>Viridiplantae</taxon>
        <taxon>Streptophyta</taxon>
        <taxon>Embryophyta</taxon>
        <taxon>Tracheophyta</taxon>
        <taxon>Spermatophyta</taxon>
        <taxon>Magnoliopsida</taxon>
        <taxon>Liliopsida</taxon>
        <taxon>Asparagales</taxon>
        <taxon>Orchidaceae</taxon>
        <taxon>Orchidoideae</taxon>
        <taxon>Orchideae</taxon>
        <taxon>Orchidinae</taxon>
        <taxon>Platanthera</taxon>
    </lineage>
</organism>
<dbReference type="Pfam" id="PF04677">
    <property type="entry name" value="CwfJ_C_1"/>
    <property type="match status" value="1"/>
</dbReference>
<gene>
    <name evidence="2" type="ORF">KSP39_PZI016270</name>
</gene>
<dbReference type="EMBL" id="JBBWWQ010000014">
    <property type="protein sequence ID" value="KAK8931306.1"/>
    <property type="molecule type" value="Genomic_DNA"/>
</dbReference>
<evidence type="ECO:0000259" key="1">
    <source>
        <dbReference type="Pfam" id="PF04677"/>
    </source>
</evidence>
<feature type="domain" description="Cwf19-like C-terminal" evidence="1">
    <location>
        <begin position="40"/>
        <end position="85"/>
    </location>
</feature>
<dbReference type="InterPro" id="IPR006768">
    <property type="entry name" value="Cwf19-like_C_dom-1"/>
</dbReference>
<dbReference type="PANTHER" id="PTHR12072">
    <property type="entry name" value="CWF19, CELL CYCLE CONTROL PROTEIN"/>
    <property type="match status" value="1"/>
</dbReference>
<sequence>MFNTSSSQWNEIGSKKFSYLLLVCISFLSVGSKIFNSRRIPEKNCWFCLSSPHFEAHLVVSIGGSDYCALANGPLVQDHVLFEPILPIFFLFLIPGNMKRLALDMLRTSST</sequence>
<reference evidence="2 3" key="1">
    <citation type="journal article" date="2022" name="Nat. Plants">
        <title>Genomes of leafy and leafless Platanthera orchids illuminate the evolution of mycoheterotrophy.</title>
        <authorList>
            <person name="Li M.H."/>
            <person name="Liu K.W."/>
            <person name="Li Z."/>
            <person name="Lu H.C."/>
            <person name="Ye Q.L."/>
            <person name="Zhang D."/>
            <person name="Wang J.Y."/>
            <person name="Li Y.F."/>
            <person name="Zhong Z.M."/>
            <person name="Liu X."/>
            <person name="Yu X."/>
            <person name="Liu D.K."/>
            <person name="Tu X.D."/>
            <person name="Liu B."/>
            <person name="Hao Y."/>
            <person name="Liao X.Y."/>
            <person name="Jiang Y.T."/>
            <person name="Sun W.H."/>
            <person name="Chen J."/>
            <person name="Chen Y.Q."/>
            <person name="Ai Y."/>
            <person name="Zhai J.W."/>
            <person name="Wu S.S."/>
            <person name="Zhou Z."/>
            <person name="Hsiao Y.Y."/>
            <person name="Wu W.L."/>
            <person name="Chen Y.Y."/>
            <person name="Lin Y.F."/>
            <person name="Hsu J.L."/>
            <person name="Li C.Y."/>
            <person name="Wang Z.W."/>
            <person name="Zhao X."/>
            <person name="Zhong W.Y."/>
            <person name="Ma X.K."/>
            <person name="Ma L."/>
            <person name="Huang J."/>
            <person name="Chen G.Z."/>
            <person name="Huang M.Z."/>
            <person name="Huang L."/>
            <person name="Peng D.H."/>
            <person name="Luo Y.B."/>
            <person name="Zou S.Q."/>
            <person name="Chen S.P."/>
            <person name="Lan S."/>
            <person name="Tsai W.C."/>
            <person name="Van de Peer Y."/>
            <person name="Liu Z.J."/>
        </authorList>
    </citation>
    <scope>NUCLEOTIDE SEQUENCE [LARGE SCALE GENOMIC DNA]</scope>
    <source>
        <strain evidence="2">Lor287</strain>
    </source>
</reference>
<evidence type="ECO:0000313" key="3">
    <source>
        <dbReference type="Proteomes" id="UP001418222"/>
    </source>
</evidence>
<dbReference type="Proteomes" id="UP001418222">
    <property type="component" value="Unassembled WGS sequence"/>
</dbReference>
<keyword evidence="3" id="KW-1185">Reference proteome</keyword>
<evidence type="ECO:0000313" key="2">
    <source>
        <dbReference type="EMBL" id="KAK8931306.1"/>
    </source>
</evidence>
<dbReference type="GO" id="GO:0000398">
    <property type="term" value="P:mRNA splicing, via spliceosome"/>
    <property type="evidence" value="ECO:0007669"/>
    <property type="project" value="TreeGrafter"/>
</dbReference>
<protein>
    <submittedName>
        <fullName evidence="2">Zinc finger CCCH domain-containing protein 59</fullName>
    </submittedName>
</protein>
<proteinExistence type="predicted"/>
<name>A0AAP0B7G0_9ASPA</name>
<comment type="caution">
    <text evidence="2">The sequence shown here is derived from an EMBL/GenBank/DDBJ whole genome shotgun (WGS) entry which is preliminary data.</text>
</comment>
<dbReference type="AlphaFoldDB" id="A0AAP0B7G0"/>
<dbReference type="PANTHER" id="PTHR12072:SF4">
    <property type="entry name" value="CWF19-LIKE PROTEIN 1"/>
    <property type="match status" value="1"/>
</dbReference>
<dbReference type="GO" id="GO:0061632">
    <property type="term" value="F:RNA lariat debranching enzyme activator activity"/>
    <property type="evidence" value="ECO:0007669"/>
    <property type="project" value="TreeGrafter"/>
</dbReference>
<dbReference type="InterPro" id="IPR040194">
    <property type="entry name" value="Cwf19-like"/>
</dbReference>
<accession>A0AAP0B7G0</accession>
<dbReference type="GO" id="GO:0071014">
    <property type="term" value="C:post-mRNA release spliceosomal complex"/>
    <property type="evidence" value="ECO:0007669"/>
    <property type="project" value="TreeGrafter"/>
</dbReference>